<keyword evidence="2" id="KW-1185">Reference proteome</keyword>
<organism evidence="1 2">
    <name type="scientific">Streptomyces turgidiscabies (strain Car8)</name>
    <dbReference type="NCBI Taxonomy" id="698760"/>
    <lineage>
        <taxon>Bacteria</taxon>
        <taxon>Bacillati</taxon>
        <taxon>Actinomycetota</taxon>
        <taxon>Actinomycetes</taxon>
        <taxon>Kitasatosporales</taxon>
        <taxon>Streptomycetaceae</taxon>
        <taxon>Streptomyces</taxon>
    </lineage>
</organism>
<dbReference type="Proteomes" id="UP000010931">
    <property type="component" value="Unassembled WGS sequence"/>
</dbReference>
<dbReference type="EMBL" id="AEJB01000681">
    <property type="protein sequence ID" value="ELP61521.1"/>
    <property type="molecule type" value="Genomic_DNA"/>
</dbReference>
<evidence type="ECO:0000313" key="2">
    <source>
        <dbReference type="Proteomes" id="UP000010931"/>
    </source>
</evidence>
<sequence length="208" mass="23245">MLAHVATCPNCKGEAADVKRLFKSITEVEPTRMVRNEDVPTGYRLGGTENSKWLVRVPPAEPAREPHAERWASLAAKIAGDRRDMHTAWLADLDGRAEDGVSLTPLQQRRYALGFLVAAIRFVLRDSLGRLWRPIDWILSTRNRRESFTGVPPALLVLYIAKHDGVHTLLTEGWGWTGGCGVAMFALVRWLQRVRGIELAEVAQPEGE</sequence>
<gene>
    <name evidence="1" type="ORF">STRTUCAR8_03682</name>
</gene>
<dbReference type="AlphaFoldDB" id="L7ES33"/>
<protein>
    <submittedName>
        <fullName evidence="1">Uncharacterized protein</fullName>
    </submittedName>
</protein>
<reference evidence="1 2" key="1">
    <citation type="journal article" date="2011" name="Plasmid">
        <title>Streptomyces turgidiscabies Car8 contains a modular pathogenicity island that shares virulence genes with other actinobacterial plant pathogens.</title>
        <authorList>
            <person name="Huguet-Tapia J.C."/>
            <person name="Badger J.H."/>
            <person name="Loria R."/>
            <person name="Pettis G.S."/>
        </authorList>
    </citation>
    <scope>NUCLEOTIDE SEQUENCE [LARGE SCALE GENOMIC DNA]</scope>
    <source>
        <strain evidence="1 2">Car8</strain>
    </source>
</reference>
<accession>L7ES33</accession>
<name>L7ES33_STRT8</name>
<dbReference type="STRING" id="85558.T45_00359"/>
<evidence type="ECO:0000313" key="1">
    <source>
        <dbReference type="EMBL" id="ELP61521.1"/>
    </source>
</evidence>
<proteinExistence type="predicted"/>
<dbReference type="PATRIC" id="fig|698760.3.peg.9563"/>
<comment type="caution">
    <text evidence="1">The sequence shown here is derived from an EMBL/GenBank/DDBJ whole genome shotgun (WGS) entry which is preliminary data.</text>
</comment>